<proteinExistence type="predicted"/>
<name>A0A395J8I3_9HELO</name>
<evidence type="ECO:0000256" key="1">
    <source>
        <dbReference type="SAM" id="MobiDB-lite"/>
    </source>
</evidence>
<accession>A0A395J8I3</accession>
<dbReference type="EMBL" id="QKRW01000004">
    <property type="protein sequence ID" value="RAL67019.1"/>
    <property type="molecule type" value="Genomic_DNA"/>
</dbReference>
<feature type="region of interest" description="Disordered" evidence="1">
    <location>
        <begin position="25"/>
        <end position="46"/>
    </location>
</feature>
<gene>
    <name evidence="2" type="ORF">DID88_007799</name>
</gene>
<organism evidence="2 3">
    <name type="scientific">Monilinia fructigena</name>
    <dbReference type="NCBI Taxonomy" id="38457"/>
    <lineage>
        <taxon>Eukaryota</taxon>
        <taxon>Fungi</taxon>
        <taxon>Dikarya</taxon>
        <taxon>Ascomycota</taxon>
        <taxon>Pezizomycotina</taxon>
        <taxon>Leotiomycetes</taxon>
        <taxon>Helotiales</taxon>
        <taxon>Sclerotiniaceae</taxon>
        <taxon>Monilinia</taxon>
    </lineage>
</organism>
<evidence type="ECO:0000313" key="3">
    <source>
        <dbReference type="Proteomes" id="UP000249056"/>
    </source>
</evidence>
<reference evidence="2 3" key="1">
    <citation type="submission" date="2018-06" db="EMBL/GenBank/DDBJ databases">
        <title>Genome Sequence of the Brown Rot Fungal Pathogen Monilinia fructigena.</title>
        <authorList>
            <person name="Landi L."/>
            <person name="De Miccolis Angelini R.M."/>
            <person name="Pollastro S."/>
            <person name="Abate D."/>
            <person name="Faretra F."/>
            <person name="Romanazzi G."/>
        </authorList>
    </citation>
    <scope>NUCLEOTIDE SEQUENCE [LARGE SCALE GENOMIC DNA]</scope>
    <source>
        <strain evidence="2 3">Mfrg269</strain>
    </source>
</reference>
<keyword evidence="3" id="KW-1185">Reference proteome</keyword>
<dbReference type="AlphaFoldDB" id="A0A395J8I3"/>
<dbReference type="Proteomes" id="UP000249056">
    <property type="component" value="Unassembled WGS sequence"/>
</dbReference>
<sequence>MQWISGGSPMSTGYEICGTNVERAERKAEKPYAGNSGKKNAGSKSTLKPVVEVKTMEFQMEKGVVQEKTGEFISESRSTIEHF</sequence>
<protein>
    <submittedName>
        <fullName evidence="2">Uncharacterized protein</fullName>
    </submittedName>
</protein>
<comment type="caution">
    <text evidence="2">The sequence shown here is derived from an EMBL/GenBank/DDBJ whole genome shotgun (WGS) entry which is preliminary data.</text>
</comment>
<evidence type="ECO:0000313" key="2">
    <source>
        <dbReference type="EMBL" id="RAL67019.1"/>
    </source>
</evidence>